<dbReference type="EMBL" id="BMMW01000006">
    <property type="protein sequence ID" value="GGK68359.1"/>
    <property type="molecule type" value="Genomic_DNA"/>
</dbReference>
<reference evidence="1" key="2">
    <citation type="submission" date="2020-09" db="EMBL/GenBank/DDBJ databases">
        <authorList>
            <person name="Sun Q."/>
            <person name="Zhou Y."/>
        </authorList>
    </citation>
    <scope>NUCLEOTIDE SEQUENCE</scope>
    <source>
        <strain evidence="1">CGMCC 4.7278</strain>
    </source>
</reference>
<keyword evidence="2" id="KW-1185">Reference proteome</keyword>
<proteinExistence type="predicted"/>
<sequence length="108" mass="11309">MLSDVENDDGVGMLKASCVACFANGALAQHIALTLGEAGLDVDLLHCHGALEAFVDSTPYNACAAATNTLDQAVMLRDLLTGIDGAYSEPSRNCDIPRIDHGYGPCRV</sequence>
<organism evidence="1 2">
    <name type="scientific">Nocardia camponoti</name>
    <dbReference type="NCBI Taxonomy" id="1616106"/>
    <lineage>
        <taxon>Bacteria</taxon>
        <taxon>Bacillati</taxon>
        <taxon>Actinomycetota</taxon>
        <taxon>Actinomycetes</taxon>
        <taxon>Mycobacteriales</taxon>
        <taxon>Nocardiaceae</taxon>
        <taxon>Nocardia</taxon>
    </lineage>
</organism>
<gene>
    <name evidence="1" type="ORF">GCM10011591_45630</name>
</gene>
<name>A0A917QUG6_9NOCA</name>
<dbReference type="AlphaFoldDB" id="A0A917QUG6"/>
<dbReference type="Proteomes" id="UP000612956">
    <property type="component" value="Unassembled WGS sequence"/>
</dbReference>
<accession>A0A917QUG6</accession>
<evidence type="ECO:0000313" key="2">
    <source>
        <dbReference type="Proteomes" id="UP000612956"/>
    </source>
</evidence>
<reference evidence="1" key="1">
    <citation type="journal article" date="2014" name="Int. J. Syst. Evol. Microbiol.">
        <title>Complete genome sequence of Corynebacterium casei LMG S-19264T (=DSM 44701T), isolated from a smear-ripened cheese.</title>
        <authorList>
            <consortium name="US DOE Joint Genome Institute (JGI-PGF)"/>
            <person name="Walter F."/>
            <person name="Albersmeier A."/>
            <person name="Kalinowski J."/>
            <person name="Ruckert C."/>
        </authorList>
    </citation>
    <scope>NUCLEOTIDE SEQUENCE</scope>
    <source>
        <strain evidence="1">CGMCC 4.7278</strain>
    </source>
</reference>
<evidence type="ECO:0000313" key="1">
    <source>
        <dbReference type="EMBL" id="GGK68359.1"/>
    </source>
</evidence>
<comment type="caution">
    <text evidence="1">The sequence shown here is derived from an EMBL/GenBank/DDBJ whole genome shotgun (WGS) entry which is preliminary data.</text>
</comment>
<protein>
    <submittedName>
        <fullName evidence="1">Uncharacterized protein</fullName>
    </submittedName>
</protein>